<reference evidence="1" key="1">
    <citation type="submission" date="2023-03" db="EMBL/GenBank/DDBJ databases">
        <title>Massive genome expansion in bonnet fungi (Mycena s.s.) driven by repeated elements and novel gene families across ecological guilds.</title>
        <authorList>
            <consortium name="Lawrence Berkeley National Laboratory"/>
            <person name="Harder C.B."/>
            <person name="Miyauchi S."/>
            <person name="Viragh M."/>
            <person name="Kuo A."/>
            <person name="Thoen E."/>
            <person name="Andreopoulos B."/>
            <person name="Lu D."/>
            <person name="Skrede I."/>
            <person name="Drula E."/>
            <person name="Henrissat B."/>
            <person name="Morin E."/>
            <person name="Kohler A."/>
            <person name="Barry K."/>
            <person name="LaButti K."/>
            <person name="Morin E."/>
            <person name="Salamov A."/>
            <person name="Lipzen A."/>
            <person name="Mereny Z."/>
            <person name="Hegedus B."/>
            <person name="Baldrian P."/>
            <person name="Stursova M."/>
            <person name="Weitz H."/>
            <person name="Taylor A."/>
            <person name="Grigoriev I.V."/>
            <person name="Nagy L.G."/>
            <person name="Martin F."/>
            <person name="Kauserud H."/>
        </authorList>
    </citation>
    <scope>NUCLEOTIDE SEQUENCE</scope>
    <source>
        <strain evidence="1">CBHHK173m</strain>
    </source>
</reference>
<accession>A0AAD6XIV0</accession>
<evidence type="ECO:0000313" key="2">
    <source>
        <dbReference type="Proteomes" id="UP001222325"/>
    </source>
</evidence>
<sequence length="213" mass="23467">MCAAVLYAALALRLSGAPDLRYLIDLADLLLFRGPLRERPAHRLCVRYTGLAPTPRPAPPNTFRGGLRERDGRCETRRRRTTQGMSQQVSRPCPAVLLLLVVPPQLTSARPVAAHARPPPPRTYPIYSSALLTFTGYFHSDVPPRRRKSSLLSREPRPTHRALVMRPSGTADTLLRTIHALLGAGAVWVTMGVSVHGFLRADAAVHDRHQGAQ</sequence>
<name>A0AAD6XIV0_9AGAR</name>
<dbReference type="EMBL" id="JARJCN010000110">
    <property type="protein sequence ID" value="KAJ7074855.1"/>
    <property type="molecule type" value="Genomic_DNA"/>
</dbReference>
<dbReference type="AlphaFoldDB" id="A0AAD6XIV0"/>
<gene>
    <name evidence="1" type="ORF">B0H15DRAFT_59483</name>
</gene>
<proteinExistence type="predicted"/>
<evidence type="ECO:0000313" key="1">
    <source>
        <dbReference type="EMBL" id="KAJ7074855.1"/>
    </source>
</evidence>
<dbReference type="Proteomes" id="UP001222325">
    <property type="component" value="Unassembled WGS sequence"/>
</dbReference>
<organism evidence="1 2">
    <name type="scientific">Mycena belliarum</name>
    <dbReference type="NCBI Taxonomy" id="1033014"/>
    <lineage>
        <taxon>Eukaryota</taxon>
        <taxon>Fungi</taxon>
        <taxon>Dikarya</taxon>
        <taxon>Basidiomycota</taxon>
        <taxon>Agaricomycotina</taxon>
        <taxon>Agaricomycetes</taxon>
        <taxon>Agaricomycetidae</taxon>
        <taxon>Agaricales</taxon>
        <taxon>Marasmiineae</taxon>
        <taxon>Mycenaceae</taxon>
        <taxon>Mycena</taxon>
    </lineage>
</organism>
<keyword evidence="2" id="KW-1185">Reference proteome</keyword>
<comment type="caution">
    <text evidence="1">The sequence shown here is derived from an EMBL/GenBank/DDBJ whole genome shotgun (WGS) entry which is preliminary data.</text>
</comment>
<protein>
    <submittedName>
        <fullName evidence="1">Uncharacterized protein</fullName>
    </submittedName>
</protein>